<feature type="domain" description="MYND-type" evidence="5">
    <location>
        <begin position="1247"/>
        <end position="1280"/>
    </location>
</feature>
<reference evidence="6" key="1">
    <citation type="journal article" date="2020" name="bioRxiv">
        <title>Comparative genomics of Chlamydomonas.</title>
        <authorList>
            <person name="Craig R.J."/>
            <person name="Hasan A.R."/>
            <person name="Ness R.W."/>
            <person name="Keightley P.D."/>
        </authorList>
    </citation>
    <scope>NUCLEOTIDE SEQUENCE</scope>
    <source>
        <strain evidence="6">CCAP 11/173</strain>
    </source>
</reference>
<evidence type="ECO:0000256" key="3">
    <source>
        <dbReference type="ARBA" id="ARBA00022833"/>
    </source>
</evidence>
<keyword evidence="7" id="KW-1185">Reference proteome</keyword>
<protein>
    <recommendedName>
        <fullName evidence="5">MYND-type domain-containing protein</fullName>
    </recommendedName>
</protein>
<feature type="compositionally biased region" description="Gly residues" evidence="4">
    <location>
        <begin position="271"/>
        <end position="283"/>
    </location>
</feature>
<organism evidence="6 7">
    <name type="scientific">Chlamydomonas schloesseri</name>
    <dbReference type="NCBI Taxonomy" id="2026947"/>
    <lineage>
        <taxon>Eukaryota</taxon>
        <taxon>Viridiplantae</taxon>
        <taxon>Chlorophyta</taxon>
        <taxon>core chlorophytes</taxon>
        <taxon>Chlorophyceae</taxon>
        <taxon>CS clade</taxon>
        <taxon>Chlamydomonadales</taxon>
        <taxon>Chlamydomonadaceae</taxon>
        <taxon>Chlamydomonas</taxon>
    </lineage>
</organism>
<feature type="compositionally biased region" description="Low complexity" evidence="4">
    <location>
        <begin position="284"/>
        <end position="293"/>
    </location>
</feature>
<dbReference type="OrthoDB" id="551166at2759"/>
<dbReference type="GO" id="GO:0008270">
    <property type="term" value="F:zinc ion binding"/>
    <property type="evidence" value="ECO:0007669"/>
    <property type="project" value="UniProtKB-KW"/>
</dbReference>
<keyword evidence="3" id="KW-0862">Zinc</keyword>
<dbReference type="EMBL" id="JAEHOD010000003">
    <property type="protein sequence ID" value="KAG2453894.1"/>
    <property type="molecule type" value="Genomic_DNA"/>
</dbReference>
<dbReference type="SUPFAM" id="SSF144232">
    <property type="entry name" value="HIT/MYND zinc finger-like"/>
    <property type="match status" value="1"/>
</dbReference>
<keyword evidence="1" id="KW-0479">Metal-binding</keyword>
<feature type="compositionally biased region" description="Low complexity" evidence="4">
    <location>
        <begin position="131"/>
        <end position="151"/>
    </location>
</feature>
<evidence type="ECO:0000313" key="6">
    <source>
        <dbReference type="EMBL" id="KAG2453894.1"/>
    </source>
</evidence>
<keyword evidence="2" id="KW-0863">Zinc-finger</keyword>
<accession>A0A836BCL1</accession>
<feature type="compositionally biased region" description="Low complexity" evidence="4">
    <location>
        <begin position="437"/>
        <end position="451"/>
    </location>
</feature>
<dbReference type="Gene3D" id="6.10.140.2220">
    <property type="match status" value="1"/>
</dbReference>
<name>A0A836BCL1_9CHLO</name>
<feature type="region of interest" description="Disordered" evidence="4">
    <location>
        <begin position="128"/>
        <end position="160"/>
    </location>
</feature>
<comment type="caution">
    <text evidence="6">The sequence shown here is derived from an EMBL/GenBank/DDBJ whole genome shotgun (WGS) entry which is preliminary data.</text>
</comment>
<proteinExistence type="predicted"/>
<dbReference type="Proteomes" id="UP000613740">
    <property type="component" value="Unassembled WGS sequence"/>
</dbReference>
<gene>
    <name evidence="6" type="ORF">HYH02_002100</name>
</gene>
<evidence type="ECO:0000256" key="1">
    <source>
        <dbReference type="ARBA" id="ARBA00022723"/>
    </source>
</evidence>
<evidence type="ECO:0000259" key="5">
    <source>
        <dbReference type="Pfam" id="PF01753"/>
    </source>
</evidence>
<dbReference type="InterPro" id="IPR002893">
    <property type="entry name" value="Znf_MYND"/>
</dbReference>
<evidence type="ECO:0000256" key="4">
    <source>
        <dbReference type="SAM" id="MobiDB-lite"/>
    </source>
</evidence>
<evidence type="ECO:0000256" key="2">
    <source>
        <dbReference type="ARBA" id="ARBA00022771"/>
    </source>
</evidence>
<dbReference type="Pfam" id="PF01753">
    <property type="entry name" value="zf-MYND"/>
    <property type="match status" value="1"/>
</dbReference>
<evidence type="ECO:0000313" key="7">
    <source>
        <dbReference type="Proteomes" id="UP000613740"/>
    </source>
</evidence>
<sequence length="1286" mass="130646">MCLFAASGGGSTTAAAPLPPAQEATATRAAAALLHMRALRWPGALAARALVALEVFAASSPPAAEAVAAAEEASAGSSSRDSSGGALPAAAVAAAHAEMVVRAFINNFMYRACLMTAAISRVADQQQLTPSRGSAGGSSSSSSAACSGGSSTQPRRPPDDLPALLLAEVSSSGFFEQAARLLLRQAAGLGRRRLLQPGLMAHVEGHMPSGYRYVSEAADGGSRSQVSDMGHVFLTNLCKSAVELHSQRRRHCIHRHGGGLTAAAIRALGGDGASGSSSSGGSGSSSSRAAAASGPPPPLWGDCMHTLMLAEVVAGLAAAGYGGGVRGTWGLPPELVAGLPVLGLDSRGMNFELGPLMKQLSHQQHQKIGGTGSSARGAARVLALNDEPFHMFAAVLNQQLLVSELPGVGADAAALEATRVLFGPYEAAVQGTRLLAARRGSSRSGSGAAAARIDRRQQQQQQQQPQPPPPCWRLPVGRRALATLCLRIADLAAAGHGAYGGGASSPAVVTARDGGSSSGSSSPRVLIRFRPHQLWRVGTNAIHNARRLLLLPAGIDGRRLAGGGAAAAVSGADAGMRAVGTPPPAGPEGGWAGGGGGDGTVGFPQLPAAWWRSLAALLHVPVPLRVALVDDDEPGSWVYHNDGSVSLASRNAGDPAVEGREAAAVTRQPHALLTDAMRLQGMPDMLLPPQPPPGLAAALQAGLVPAFEAALRRADGTEAAARLTAALLQPEWLAAEPGASDGLGCSWPLLQQLLAFAPPAQTAALITSLGKRLQLALDQAEAAAPAATASGSSSGGALTTPVLLLTRQLAAALPLMALVDLDVDAPGADGVGCFVANAEELESRAVRAMACPAMARAEELLNARRRQEAARTPAAVARRQQWAQVRLLLSHALHRWLPALARFARRLPGAELSRLMRMGTREVDEVSGFTDMHVACACVSKALVWIQPPLIELAAAEAAVAARMQALATARAAGCSSSSSPVAEREADLAAATAELASWRQLLLKEVDVVALLETGIRVVMQLLRSPTAHIPVPSLAAITGGAGAVEANVPAAFHLIPLLLPALNTVSQAVPGALAEVLLLAPTRDGANGGGEGSPASAWPWSPAVLTQLFQAAWGPSRELGVFSAEDAGGMAAHVHGSVEGLRRFAKAHGAAAAAAGFDGGPAARHARIASEGVPGLDIWTPVSPLAARLAGPAAAAAAASGVAGGSGSSSAGRPAEPQPLSPLRCCANPRCTNLAAAVGADSDADLTLLGCSGCRGAVAYCSRGCQAAHWRAGHKEACRVLRDR</sequence>
<feature type="region of interest" description="Disordered" evidence="4">
    <location>
        <begin position="271"/>
        <end position="295"/>
    </location>
</feature>
<feature type="region of interest" description="Disordered" evidence="4">
    <location>
        <begin position="437"/>
        <end position="474"/>
    </location>
</feature>